<feature type="domain" description="Histidine kinase" evidence="18">
    <location>
        <begin position="215"/>
        <end position="467"/>
    </location>
</feature>
<dbReference type="EMBL" id="FWXY01000004">
    <property type="protein sequence ID" value="SMC56254.1"/>
    <property type="molecule type" value="Genomic_DNA"/>
</dbReference>
<protein>
    <recommendedName>
        <fullName evidence="3">histidine kinase</fullName>
        <ecNumber evidence="3">2.7.13.3</ecNumber>
    </recommendedName>
</protein>
<dbReference type="STRING" id="1121400.SAMN02746065_104178"/>
<evidence type="ECO:0000259" key="22">
    <source>
        <dbReference type="PROSITE" id="PS50894"/>
    </source>
</evidence>
<feature type="compositionally biased region" description="Basic and acidic residues" evidence="17">
    <location>
        <begin position="370"/>
        <end position="379"/>
    </location>
</feature>
<evidence type="ECO:0000256" key="4">
    <source>
        <dbReference type="ARBA" id="ARBA00022475"/>
    </source>
</evidence>
<dbReference type="InterPro" id="IPR001610">
    <property type="entry name" value="PAC"/>
</dbReference>
<dbReference type="PROSITE" id="PS50894">
    <property type="entry name" value="HPT"/>
    <property type="match status" value="1"/>
</dbReference>
<dbReference type="PROSITE" id="PS50113">
    <property type="entry name" value="PAC"/>
    <property type="match status" value="1"/>
</dbReference>
<dbReference type="SMART" id="SM00387">
    <property type="entry name" value="HATPase_c"/>
    <property type="match status" value="1"/>
</dbReference>
<evidence type="ECO:0000256" key="12">
    <source>
        <dbReference type="ARBA" id="ARBA00023012"/>
    </source>
</evidence>
<dbReference type="CDD" id="cd17546">
    <property type="entry name" value="REC_hyHK_CKI1_RcsC-like"/>
    <property type="match status" value="2"/>
</dbReference>
<dbReference type="GO" id="GO:0005524">
    <property type="term" value="F:ATP binding"/>
    <property type="evidence" value="ECO:0007669"/>
    <property type="project" value="UniProtKB-KW"/>
</dbReference>
<name>A0A1W2A6D9_9BACT</name>
<feature type="domain" description="PAS" evidence="20">
    <location>
        <begin position="56"/>
        <end position="128"/>
    </location>
</feature>
<dbReference type="PANTHER" id="PTHR45339:SF1">
    <property type="entry name" value="HYBRID SIGNAL TRANSDUCTION HISTIDINE KINASE J"/>
    <property type="match status" value="1"/>
</dbReference>
<dbReference type="SMART" id="SM00448">
    <property type="entry name" value="REC"/>
    <property type="match status" value="2"/>
</dbReference>
<dbReference type="Pfam" id="PF00072">
    <property type="entry name" value="Response_reg"/>
    <property type="match status" value="2"/>
</dbReference>
<feature type="modified residue" description="Phosphohistidine" evidence="14">
    <location>
        <position position="858"/>
    </location>
</feature>
<dbReference type="SUPFAM" id="SSF47226">
    <property type="entry name" value="Histidine-containing phosphotransfer domain, HPT domain"/>
    <property type="match status" value="1"/>
</dbReference>
<keyword evidence="9 23" id="KW-0418">Kinase</keyword>
<keyword evidence="12" id="KW-0902">Two-component regulatory system</keyword>
<evidence type="ECO:0000256" key="1">
    <source>
        <dbReference type="ARBA" id="ARBA00000085"/>
    </source>
</evidence>
<dbReference type="Gene3D" id="1.20.120.160">
    <property type="entry name" value="HPT domain"/>
    <property type="match status" value="1"/>
</dbReference>
<dbReference type="InterPro" id="IPR003594">
    <property type="entry name" value="HATPase_dom"/>
</dbReference>
<dbReference type="PANTHER" id="PTHR45339">
    <property type="entry name" value="HYBRID SIGNAL TRANSDUCTION HISTIDINE KINASE J"/>
    <property type="match status" value="1"/>
</dbReference>
<dbReference type="PROSITE" id="PS50112">
    <property type="entry name" value="PAS"/>
    <property type="match status" value="1"/>
</dbReference>
<dbReference type="InterPro" id="IPR000014">
    <property type="entry name" value="PAS"/>
</dbReference>
<dbReference type="Gene3D" id="1.10.287.130">
    <property type="match status" value="1"/>
</dbReference>
<dbReference type="CDD" id="cd16922">
    <property type="entry name" value="HATPase_EvgS-ArcB-TorS-like"/>
    <property type="match status" value="1"/>
</dbReference>
<evidence type="ECO:0000256" key="10">
    <source>
        <dbReference type="ARBA" id="ARBA00022840"/>
    </source>
</evidence>
<feature type="domain" description="Response regulatory" evidence="19">
    <location>
        <begin position="486"/>
        <end position="608"/>
    </location>
</feature>
<dbReference type="SUPFAM" id="SSF55874">
    <property type="entry name" value="ATPase domain of HSP90 chaperone/DNA topoisomerase II/histidine kinase"/>
    <property type="match status" value="1"/>
</dbReference>
<dbReference type="SMART" id="SM00091">
    <property type="entry name" value="PAS"/>
    <property type="match status" value="1"/>
</dbReference>
<evidence type="ECO:0000256" key="17">
    <source>
        <dbReference type="SAM" id="MobiDB-lite"/>
    </source>
</evidence>
<evidence type="ECO:0000256" key="15">
    <source>
        <dbReference type="PROSITE-ProRule" id="PRU00169"/>
    </source>
</evidence>
<dbReference type="CDD" id="cd00088">
    <property type="entry name" value="HPT"/>
    <property type="match status" value="1"/>
</dbReference>
<sequence>MHMYMETKKTNAELEAENQMLRREIKVAREAAAITARLVVKQFEKTDQTLHHLEAANAQRRAVLDAATQLSIISTDLEGNITLFNSGATNLLGFSREEMVGTQNISAIHDKKELRQYAHVLTGVMPVEPVAIDIFAQHVKQQIFKTHEWTYVCKNGTLLPVNLSITPFYNVRGIMRGYLFTAMDMSRQKQMKQELIQAMESAESANASKGDFLARMSHEIRTPMNGIIGMAHLMANTSLNTTQKNYLDKIQTSARTLLNLINDILDFSKIDAGKLTLESIDFRLEEVMANLVNTIGFQAEDKGLEFLFRLDKKIPSRLKGDPLRLGQILMNLAGNAIKFTESGEIIISVTLEEHDDFDTTAMPGPGIKSPLEKEKHHEPSPCSLSQNSQVILKFSVKDSGVGLRSEQIDSLFDAFSQADDSITRKYGGTGLGLSICSQLTRMMGGNIWVESTPGEGSTFIFTVKLQYSQNRISSPATEQKRLLGHRALVVDDNRSARELLVSMLESFGMQVDSAPGGQRALDCLGQALKANMPYDVVLLDWIMPGMDGIETARRIKANGALAKTPAMLMVTANGRDEARMAAQKTGIKAFLLKPVYPSVMYNTLQETLGIPPMPHDISSRSPSKASFAASAQKNIRKAHILLVEDNAINQEVARIFLEDVGMQVDIAENGQTCLDMMEKKSYDLIFMDIQMPVLDGLETTRIIRNKKKLHQIPIIAMTAHAMAGDREKSLKAGMNGHLNKPVNPQKLYQILQHFIPKKTEHPPSRKNTSKSASPGINDGPTKENTPKSTHISQEEYPNSILDSIQGINLSKALENLGQKPELLLTILRDFKKNYGNHGNYLDELLKQKKFKKIRECAHTIKGISGYMAADELFHKASALENHLKRIEAESQTPPNNPSSPGVVDVSPVHGFIHEIEIMLKNLEQLPDKKRVICVNPSKEKKDTLGQTGRNISDMDEQSHSILKEFHALLLKGEFMAMDLAPDVEKILNEWGHGNLFREIMDLLDDIEFEQAADKMKQCIKKYPYAK</sequence>
<evidence type="ECO:0000256" key="2">
    <source>
        <dbReference type="ARBA" id="ARBA00004651"/>
    </source>
</evidence>
<dbReference type="PROSITE" id="PS50109">
    <property type="entry name" value="HIS_KIN"/>
    <property type="match status" value="1"/>
</dbReference>
<dbReference type="InterPro" id="IPR000700">
    <property type="entry name" value="PAS-assoc_C"/>
</dbReference>
<evidence type="ECO:0000256" key="5">
    <source>
        <dbReference type="ARBA" id="ARBA00022553"/>
    </source>
</evidence>
<accession>A0A1W2A6D9</accession>
<dbReference type="InterPro" id="IPR036097">
    <property type="entry name" value="HisK_dim/P_sf"/>
</dbReference>
<dbReference type="GO" id="GO:0000155">
    <property type="term" value="F:phosphorelay sensor kinase activity"/>
    <property type="evidence" value="ECO:0007669"/>
    <property type="project" value="InterPro"/>
</dbReference>
<feature type="domain" description="Response regulatory" evidence="19">
    <location>
        <begin position="639"/>
        <end position="755"/>
    </location>
</feature>
<keyword evidence="11" id="KW-1133">Transmembrane helix</keyword>
<reference evidence="23 24" key="1">
    <citation type="submission" date="2017-04" db="EMBL/GenBank/DDBJ databases">
        <authorList>
            <person name="Afonso C.L."/>
            <person name="Miller P.J."/>
            <person name="Scott M.A."/>
            <person name="Spackman E."/>
            <person name="Goraichik I."/>
            <person name="Dimitrov K.M."/>
            <person name="Suarez D.L."/>
            <person name="Swayne D.E."/>
        </authorList>
    </citation>
    <scope>NUCLEOTIDE SEQUENCE [LARGE SCALE GENOMIC DNA]</scope>
    <source>
        <strain evidence="23 24">DSM 3385</strain>
    </source>
</reference>
<feature type="modified residue" description="4-aspartylphosphate" evidence="15">
    <location>
        <position position="688"/>
    </location>
</feature>
<dbReference type="InterPro" id="IPR005467">
    <property type="entry name" value="His_kinase_dom"/>
</dbReference>
<comment type="subcellular location">
    <subcellularLocation>
        <location evidence="2">Cell membrane</location>
        <topology evidence="2">Multi-pass membrane protein</topology>
    </subcellularLocation>
</comment>
<evidence type="ECO:0000259" key="21">
    <source>
        <dbReference type="PROSITE" id="PS50113"/>
    </source>
</evidence>
<comment type="catalytic activity">
    <reaction evidence="1">
        <text>ATP + protein L-histidine = ADP + protein N-phospho-L-histidine.</text>
        <dbReference type="EC" id="2.7.13.3"/>
    </reaction>
</comment>
<dbReference type="Proteomes" id="UP000192418">
    <property type="component" value="Unassembled WGS sequence"/>
</dbReference>
<feature type="modified residue" description="4-aspartylphosphate" evidence="15">
    <location>
        <position position="540"/>
    </location>
</feature>
<dbReference type="SUPFAM" id="SSF47384">
    <property type="entry name" value="Homodimeric domain of signal transducing histidine kinase"/>
    <property type="match status" value="1"/>
</dbReference>
<dbReference type="EC" id="2.7.13.3" evidence="3"/>
<dbReference type="SUPFAM" id="SSF52172">
    <property type="entry name" value="CheY-like"/>
    <property type="match status" value="2"/>
</dbReference>
<dbReference type="InterPro" id="IPR011006">
    <property type="entry name" value="CheY-like_superfamily"/>
</dbReference>
<evidence type="ECO:0000259" key="19">
    <source>
        <dbReference type="PROSITE" id="PS50110"/>
    </source>
</evidence>
<dbReference type="InterPro" id="IPR004358">
    <property type="entry name" value="Sig_transdc_His_kin-like_C"/>
</dbReference>
<dbReference type="CDD" id="cd00130">
    <property type="entry name" value="PAS"/>
    <property type="match status" value="1"/>
</dbReference>
<organism evidence="23 24">
    <name type="scientific">Desulfocicer vacuolatum DSM 3385</name>
    <dbReference type="NCBI Taxonomy" id="1121400"/>
    <lineage>
        <taxon>Bacteria</taxon>
        <taxon>Pseudomonadati</taxon>
        <taxon>Thermodesulfobacteriota</taxon>
        <taxon>Desulfobacteria</taxon>
        <taxon>Desulfobacterales</taxon>
        <taxon>Desulfobacteraceae</taxon>
        <taxon>Desulfocicer</taxon>
    </lineage>
</organism>
<evidence type="ECO:0000313" key="23">
    <source>
        <dbReference type="EMBL" id="SMC56254.1"/>
    </source>
</evidence>
<keyword evidence="5 15" id="KW-0597">Phosphoprotein</keyword>
<dbReference type="Gene3D" id="3.30.450.20">
    <property type="entry name" value="PAS domain"/>
    <property type="match status" value="1"/>
</dbReference>
<dbReference type="CDD" id="cd00082">
    <property type="entry name" value="HisKA"/>
    <property type="match status" value="1"/>
</dbReference>
<dbReference type="InterPro" id="IPR001789">
    <property type="entry name" value="Sig_transdc_resp-reg_receiver"/>
</dbReference>
<dbReference type="NCBIfam" id="TIGR00229">
    <property type="entry name" value="sensory_box"/>
    <property type="match status" value="1"/>
</dbReference>
<dbReference type="Pfam" id="PF00512">
    <property type="entry name" value="HisKA"/>
    <property type="match status" value="1"/>
</dbReference>
<feature type="compositionally biased region" description="Polar residues" evidence="17">
    <location>
        <begin position="765"/>
        <end position="774"/>
    </location>
</feature>
<keyword evidence="10" id="KW-0067">ATP-binding</keyword>
<evidence type="ECO:0000259" key="18">
    <source>
        <dbReference type="PROSITE" id="PS50109"/>
    </source>
</evidence>
<keyword evidence="7" id="KW-0812">Transmembrane</keyword>
<keyword evidence="13" id="KW-0472">Membrane</keyword>
<evidence type="ECO:0000256" key="7">
    <source>
        <dbReference type="ARBA" id="ARBA00022692"/>
    </source>
</evidence>
<evidence type="ECO:0000256" key="13">
    <source>
        <dbReference type="ARBA" id="ARBA00023136"/>
    </source>
</evidence>
<dbReference type="GO" id="GO:0005886">
    <property type="term" value="C:plasma membrane"/>
    <property type="evidence" value="ECO:0007669"/>
    <property type="project" value="UniProtKB-SubCell"/>
</dbReference>
<keyword evidence="24" id="KW-1185">Reference proteome</keyword>
<evidence type="ECO:0000256" key="8">
    <source>
        <dbReference type="ARBA" id="ARBA00022741"/>
    </source>
</evidence>
<dbReference type="InterPro" id="IPR036890">
    <property type="entry name" value="HATPase_C_sf"/>
</dbReference>
<dbReference type="PROSITE" id="PS50110">
    <property type="entry name" value="RESPONSE_REGULATORY"/>
    <property type="match status" value="2"/>
</dbReference>
<dbReference type="FunFam" id="1.10.287.130:FF:000038">
    <property type="entry name" value="Sensory transduction histidine kinase"/>
    <property type="match status" value="1"/>
</dbReference>
<dbReference type="InterPro" id="IPR008207">
    <property type="entry name" value="Sig_transdc_His_kin_Hpt_dom"/>
</dbReference>
<gene>
    <name evidence="23" type="ORF">SAMN02746065_104178</name>
</gene>
<evidence type="ECO:0000313" key="24">
    <source>
        <dbReference type="Proteomes" id="UP000192418"/>
    </source>
</evidence>
<feature type="domain" description="HPt" evidence="22">
    <location>
        <begin position="819"/>
        <end position="929"/>
    </location>
</feature>
<dbReference type="SMART" id="SM00388">
    <property type="entry name" value="HisKA"/>
    <property type="match status" value="1"/>
</dbReference>
<dbReference type="AlphaFoldDB" id="A0A1W2A6D9"/>
<dbReference type="SMART" id="SM00086">
    <property type="entry name" value="PAC"/>
    <property type="match status" value="1"/>
</dbReference>
<evidence type="ECO:0000256" key="9">
    <source>
        <dbReference type="ARBA" id="ARBA00022777"/>
    </source>
</evidence>
<dbReference type="InterPro" id="IPR003661">
    <property type="entry name" value="HisK_dim/P_dom"/>
</dbReference>
<dbReference type="Gene3D" id="3.30.565.10">
    <property type="entry name" value="Histidine kinase-like ATPase, C-terminal domain"/>
    <property type="match status" value="1"/>
</dbReference>
<dbReference type="SUPFAM" id="SSF55785">
    <property type="entry name" value="PYP-like sensor domain (PAS domain)"/>
    <property type="match status" value="1"/>
</dbReference>
<feature type="region of interest" description="Disordered" evidence="17">
    <location>
        <begin position="358"/>
        <end position="384"/>
    </location>
</feature>
<feature type="region of interest" description="Disordered" evidence="17">
    <location>
        <begin position="756"/>
        <end position="792"/>
    </location>
</feature>
<evidence type="ECO:0000256" key="11">
    <source>
        <dbReference type="ARBA" id="ARBA00022989"/>
    </source>
</evidence>
<evidence type="ECO:0000259" key="20">
    <source>
        <dbReference type="PROSITE" id="PS50112"/>
    </source>
</evidence>
<evidence type="ECO:0000256" key="16">
    <source>
        <dbReference type="SAM" id="Coils"/>
    </source>
</evidence>
<feature type="coiled-coil region" evidence="16">
    <location>
        <begin position="4"/>
        <end position="31"/>
    </location>
</feature>
<feature type="domain" description="PAC" evidence="21">
    <location>
        <begin position="145"/>
        <end position="197"/>
    </location>
</feature>
<dbReference type="Pfam" id="PF13426">
    <property type="entry name" value="PAS_9"/>
    <property type="match status" value="1"/>
</dbReference>
<evidence type="ECO:0000256" key="14">
    <source>
        <dbReference type="PROSITE-ProRule" id="PRU00110"/>
    </source>
</evidence>
<dbReference type="InterPro" id="IPR035965">
    <property type="entry name" value="PAS-like_dom_sf"/>
</dbReference>
<dbReference type="Pfam" id="PF01627">
    <property type="entry name" value="Hpt"/>
    <property type="match status" value="1"/>
</dbReference>
<keyword evidence="6" id="KW-0808">Transferase</keyword>
<proteinExistence type="predicted"/>
<evidence type="ECO:0000256" key="3">
    <source>
        <dbReference type="ARBA" id="ARBA00012438"/>
    </source>
</evidence>
<dbReference type="Pfam" id="PF02518">
    <property type="entry name" value="HATPase_c"/>
    <property type="match status" value="1"/>
</dbReference>
<dbReference type="Gene3D" id="3.40.50.2300">
    <property type="match status" value="2"/>
</dbReference>
<dbReference type="InterPro" id="IPR036641">
    <property type="entry name" value="HPT_dom_sf"/>
</dbReference>
<keyword evidence="4" id="KW-1003">Cell membrane</keyword>
<keyword evidence="8" id="KW-0547">Nucleotide-binding</keyword>
<keyword evidence="16" id="KW-0175">Coiled coil</keyword>
<evidence type="ECO:0000256" key="6">
    <source>
        <dbReference type="ARBA" id="ARBA00022679"/>
    </source>
</evidence>
<dbReference type="PRINTS" id="PR00344">
    <property type="entry name" value="BCTRLSENSOR"/>
</dbReference>